<evidence type="ECO:0000313" key="2">
    <source>
        <dbReference type="Proteomes" id="UP001649381"/>
    </source>
</evidence>
<protein>
    <submittedName>
        <fullName evidence="1">AhpC/TSA family protein</fullName>
    </submittedName>
</protein>
<dbReference type="SUPFAM" id="SSF52833">
    <property type="entry name" value="Thioredoxin-like"/>
    <property type="match status" value="1"/>
</dbReference>
<organism evidence="1 2">
    <name type="scientific">Pseudalkalibacillus berkeleyi</name>
    <dbReference type="NCBI Taxonomy" id="1069813"/>
    <lineage>
        <taxon>Bacteria</taxon>
        <taxon>Bacillati</taxon>
        <taxon>Bacillota</taxon>
        <taxon>Bacilli</taxon>
        <taxon>Bacillales</taxon>
        <taxon>Fictibacillaceae</taxon>
        <taxon>Pseudalkalibacillus</taxon>
    </lineage>
</organism>
<dbReference type="Proteomes" id="UP001649381">
    <property type="component" value="Unassembled WGS sequence"/>
</dbReference>
<proteinExistence type="predicted"/>
<dbReference type="Gene3D" id="3.40.30.10">
    <property type="entry name" value="Glutaredoxin"/>
    <property type="match status" value="1"/>
</dbReference>
<sequence length="136" mass="15594">MRERIEEFNEQNVKIYVIAPSNAQFISQFLDAFGPFPFPIVGDPERAAYYEMGHHTSPKWKLLSKAALGLIFGKLKNFIPKDEHQKEVVLKSMKTADVYIQGGTYLYSENGDLFWQHTDSSPEDHAKIDTVLEKLT</sequence>
<gene>
    <name evidence="1" type="ORF">L2716_08140</name>
</gene>
<dbReference type="EMBL" id="JAKIJS010000001">
    <property type="protein sequence ID" value="MCF6137697.1"/>
    <property type="molecule type" value="Genomic_DNA"/>
</dbReference>
<dbReference type="InterPro" id="IPR032801">
    <property type="entry name" value="PXL2A/B/C"/>
</dbReference>
<name>A0ABS9GY53_9BACL</name>
<keyword evidence="2" id="KW-1185">Reference proteome</keyword>
<comment type="caution">
    <text evidence="1">The sequence shown here is derived from an EMBL/GenBank/DDBJ whole genome shotgun (WGS) entry which is preliminary data.</text>
</comment>
<dbReference type="Pfam" id="PF13911">
    <property type="entry name" value="AhpC-TSA_2"/>
    <property type="match status" value="1"/>
</dbReference>
<reference evidence="1 2" key="1">
    <citation type="submission" date="2022-01" db="EMBL/GenBank/DDBJ databases">
        <title>Alkalihalobacillus sp. EGI L200015, a novel bacterium isolated from a salt lake sediment.</title>
        <authorList>
            <person name="Gao L."/>
            <person name="Fang B.-Z."/>
            <person name="Li W.-J."/>
        </authorList>
    </citation>
    <scope>NUCLEOTIDE SEQUENCE [LARGE SCALE GENOMIC DNA]</scope>
    <source>
        <strain evidence="1 2">KCTC 12718</strain>
    </source>
</reference>
<accession>A0ABS9GY53</accession>
<dbReference type="InterPro" id="IPR036249">
    <property type="entry name" value="Thioredoxin-like_sf"/>
</dbReference>
<evidence type="ECO:0000313" key="1">
    <source>
        <dbReference type="EMBL" id="MCF6137697.1"/>
    </source>
</evidence>